<dbReference type="AlphaFoldDB" id="A0A2T3N9Y8"/>
<comment type="caution">
    <text evidence="2">The sequence shown here is derived from an EMBL/GenBank/DDBJ whole genome shotgun (WGS) entry which is preliminary data.</text>
</comment>
<sequence>MRYIAKVMREASDSMFKVYVCIFIVVLALIRVTFSIYFLDKEPYLSEYFSGNLLPELTGMIIELLLFIFVIDFLRDTERAKQEQDKQFALHKEKVEIEHRLRAQLRVFVRRVFEDVKLGNGETGVDFKFHASEHTENQKTLKILKSMLAEELESSTFADNLIASADFELPLMHSLSSVTADLSGRHLKAWMNIVFYLKQVALKKNVKENTEKLIDWIAMFDKFSYQQKLVE</sequence>
<proteinExistence type="predicted"/>
<reference evidence="2 3" key="1">
    <citation type="submission" date="2018-03" db="EMBL/GenBank/DDBJ databases">
        <title>Whole genome sequencing of Histamine producing bacteria.</title>
        <authorList>
            <person name="Butler K."/>
        </authorList>
    </citation>
    <scope>NUCLEOTIDE SEQUENCE [LARGE SCALE GENOMIC DNA]</scope>
    <source>
        <strain evidence="2 3">DSM 19138</strain>
    </source>
</reference>
<evidence type="ECO:0008006" key="4">
    <source>
        <dbReference type="Google" id="ProtNLM"/>
    </source>
</evidence>
<gene>
    <name evidence="2" type="ORF">C9J01_19185</name>
</gene>
<dbReference type="EMBL" id="PYMB01000011">
    <property type="protein sequence ID" value="PSW10333.1"/>
    <property type="molecule type" value="Genomic_DNA"/>
</dbReference>
<keyword evidence="1" id="KW-0472">Membrane</keyword>
<evidence type="ECO:0000313" key="2">
    <source>
        <dbReference type="EMBL" id="PSW10333.1"/>
    </source>
</evidence>
<accession>A0A2T3N9Y8</accession>
<dbReference type="OrthoDB" id="5906792at2"/>
<feature type="transmembrane region" description="Helical" evidence="1">
    <location>
        <begin position="16"/>
        <end position="37"/>
    </location>
</feature>
<protein>
    <recommendedName>
        <fullName evidence="4">DUF4760 domain-containing protein</fullName>
    </recommendedName>
</protein>
<evidence type="ECO:0000256" key="1">
    <source>
        <dbReference type="SAM" id="Phobius"/>
    </source>
</evidence>
<keyword evidence="1" id="KW-1133">Transmembrane helix</keyword>
<dbReference type="Proteomes" id="UP000241346">
    <property type="component" value="Unassembled WGS sequence"/>
</dbReference>
<evidence type="ECO:0000313" key="3">
    <source>
        <dbReference type="Proteomes" id="UP000241346"/>
    </source>
</evidence>
<keyword evidence="1" id="KW-0812">Transmembrane</keyword>
<organism evidence="2 3">
    <name type="scientific">Photobacterium rosenbergii</name>
    <dbReference type="NCBI Taxonomy" id="294936"/>
    <lineage>
        <taxon>Bacteria</taxon>
        <taxon>Pseudomonadati</taxon>
        <taxon>Pseudomonadota</taxon>
        <taxon>Gammaproteobacteria</taxon>
        <taxon>Vibrionales</taxon>
        <taxon>Vibrionaceae</taxon>
        <taxon>Photobacterium</taxon>
    </lineage>
</organism>
<dbReference type="RefSeq" id="WP_107299747.1">
    <property type="nucleotide sequence ID" value="NZ_PYMB01000011.1"/>
</dbReference>
<name>A0A2T3N9Y8_9GAMM</name>
<feature type="transmembrane region" description="Helical" evidence="1">
    <location>
        <begin position="57"/>
        <end position="74"/>
    </location>
</feature>